<evidence type="ECO:0000256" key="1">
    <source>
        <dbReference type="ARBA" id="ARBA00004651"/>
    </source>
</evidence>
<keyword evidence="10" id="KW-1185">Reference proteome</keyword>
<sequence length="359" mass="35739">MTRKGTVTRGFAVTRGLSGAAGLILPAAILLLVAGAGLALGSVPLSPAALVASLRAGPLLEGGDASRALERIILFQIRIPRVCAAAGAGASLGLAGLLMQTVFRNPLAGPGVLGVSAGAGLGVALVVLAGAGAHFAAPTVAAAALGSALVISLMMVVHRMVGQPVVVLVLGLLFGYAASALTAVLMAASPAQGLEQYIHWSFGSFALPPGWQPLALLAAALLTTVVLTVLAAPIDVLLLGSAYAESSGVHAHRLQGLLLLCAGLLTALVTALTGPISFLGVAVPHLARGHLRTSSHRLLLPGVALWGSSVAVLADLVSRLPGSDRILPLNAVLSVVGVPVVLLTILRPSRDGGGPGVEL</sequence>
<dbReference type="RefSeq" id="WP_181015585.1">
    <property type="nucleotide sequence ID" value="NZ_LPWH01000112.1"/>
</dbReference>
<dbReference type="AlphaFoldDB" id="A0A2S4JHG8"/>
<comment type="subcellular location">
    <subcellularLocation>
        <location evidence="1">Cell membrane</location>
        <topology evidence="1">Multi-pass membrane protein</topology>
    </subcellularLocation>
</comment>
<feature type="transmembrane region" description="Helical" evidence="8">
    <location>
        <begin position="165"/>
        <end position="191"/>
    </location>
</feature>
<evidence type="ECO:0000313" key="10">
    <source>
        <dbReference type="Proteomes" id="UP000237350"/>
    </source>
</evidence>
<evidence type="ECO:0000256" key="4">
    <source>
        <dbReference type="ARBA" id="ARBA00022475"/>
    </source>
</evidence>
<feature type="transmembrane region" description="Helical" evidence="8">
    <location>
        <begin position="135"/>
        <end position="158"/>
    </location>
</feature>
<accession>A0A2S4JHG8</accession>
<evidence type="ECO:0000256" key="5">
    <source>
        <dbReference type="ARBA" id="ARBA00022692"/>
    </source>
</evidence>
<keyword evidence="7 8" id="KW-0472">Membrane</keyword>
<dbReference type="GO" id="GO:0022857">
    <property type="term" value="F:transmembrane transporter activity"/>
    <property type="evidence" value="ECO:0007669"/>
    <property type="project" value="InterPro"/>
</dbReference>
<dbReference type="PANTHER" id="PTHR30472">
    <property type="entry name" value="FERRIC ENTEROBACTIN TRANSPORT SYSTEM PERMEASE PROTEIN"/>
    <property type="match status" value="1"/>
</dbReference>
<keyword evidence="5 8" id="KW-0812">Transmembrane</keyword>
<evidence type="ECO:0000313" key="9">
    <source>
        <dbReference type="EMBL" id="POQ98998.1"/>
    </source>
</evidence>
<organism evidence="9 10">
    <name type="scientific">Alkalispirochaeta sphaeroplastigenens</name>
    <dbReference type="NCBI Taxonomy" id="1187066"/>
    <lineage>
        <taxon>Bacteria</taxon>
        <taxon>Pseudomonadati</taxon>
        <taxon>Spirochaetota</taxon>
        <taxon>Spirochaetia</taxon>
        <taxon>Spirochaetales</taxon>
        <taxon>Spirochaetaceae</taxon>
        <taxon>Alkalispirochaeta</taxon>
    </lineage>
</organism>
<dbReference type="GO" id="GO:0033214">
    <property type="term" value="P:siderophore-iron import into cell"/>
    <property type="evidence" value="ECO:0007669"/>
    <property type="project" value="TreeGrafter"/>
</dbReference>
<proteinExistence type="inferred from homology"/>
<dbReference type="Proteomes" id="UP000237350">
    <property type="component" value="Unassembled WGS sequence"/>
</dbReference>
<gene>
    <name evidence="9" type="ORF">AU468_11455</name>
</gene>
<dbReference type="PANTHER" id="PTHR30472:SF41">
    <property type="entry name" value="TRANSPORT SYSTEM PERMEASE PROTEIN"/>
    <property type="match status" value="1"/>
</dbReference>
<feature type="transmembrane region" description="Helical" evidence="8">
    <location>
        <begin position="20"/>
        <end position="40"/>
    </location>
</feature>
<evidence type="ECO:0000256" key="2">
    <source>
        <dbReference type="ARBA" id="ARBA00007935"/>
    </source>
</evidence>
<evidence type="ECO:0000256" key="7">
    <source>
        <dbReference type="ARBA" id="ARBA00023136"/>
    </source>
</evidence>
<feature type="transmembrane region" description="Helical" evidence="8">
    <location>
        <begin position="329"/>
        <end position="346"/>
    </location>
</feature>
<evidence type="ECO:0000256" key="6">
    <source>
        <dbReference type="ARBA" id="ARBA00022989"/>
    </source>
</evidence>
<evidence type="ECO:0000256" key="3">
    <source>
        <dbReference type="ARBA" id="ARBA00022448"/>
    </source>
</evidence>
<comment type="similarity">
    <text evidence="2">Belongs to the binding-protein-dependent transport system permease family. FecCD subfamily.</text>
</comment>
<feature type="transmembrane region" description="Helical" evidence="8">
    <location>
        <begin position="79"/>
        <end position="99"/>
    </location>
</feature>
<feature type="transmembrane region" description="Helical" evidence="8">
    <location>
        <begin position="298"/>
        <end position="317"/>
    </location>
</feature>
<comment type="caution">
    <text evidence="9">The sequence shown here is derived from an EMBL/GenBank/DDBJ whole genome shotgun (WGS) entry which is preliminary data.</text>
</comment>
<keyword evidence="3" id="KW-0813">Transport</keyword>
<dbReference type="GO" id="GO:0005886">
    <property type="term" value="C:plasma membrane"/>
    <property type="evidence" value="ECO:0007669"/>
    <property type="project" value="UniProtKB-SubCell"/>
</dbReference>
<dbReference type="SUPFAM" id="SSF81345">
    <property type="entry name" value="ABC transporter involved in vitamin B12 uptake, BtuC"/>
    <property type="match status" value="1"/>
</dbReference>
<protein>
    <recommendedName>
        <fullName evidence="11">Iron ABC transporter permease</fullName>
    </recommendedName>
</protein>
<name>A0A2S4JHG8_9SPIO</name>
<feature type="transmembrane region" description="Helical" evidence="8">
    <location>
        <begin position="256"/>
        <end position="278"/>
    </location>
</feature>
<dbReference type="EMBL" id="LPWH01000112">
    <property type="protein sequence ID" value="POQ98998.1"/>
    <property type="molecule type" value="Genomic_DNA"/>
</dbReference>
<feature type="transmembrane region" description="Helical" evidence="8">
    <location>
        <begin position="111"/>
        <end position="129"/>
    </location>
</feature>
<evidence type="ECO:0000256" key="8">
    <source>
        <dbReference type="SAM" id="Phobius"/>
    </source>
</evidence>
<dbReference type="InterPro" id="IPR037294">
    <property type="entry name" value="ABC_BtuC-like"/>
</dbReference>
<feature type="transmembrane region" description="Helical" evidence="8">
    <location>
        <begin position="211"/>
        <end position="244"/>
    </location>
</feature>
<keyword evidence="4" id="KW-1003">Cell membrane</keyword>
<reference evidence="10" key="1">
    <citation type="submission" date="2015-12" db="EMBL/GenBank/DDBJ databases">
        <authorList>
            <person name="Lodha T.D."/>
            <person name="Chintalapati S."/>
            <person name="Chintalapati V.R."/>
            <person name="Sravanthi T."/>
        </authorList>
    </citation>
    <scope>NUCLEOTIDE SEQUENCE [LARGE SCALE GENOMIC DNA]</scope>
    <source>
        <strain evidence="10">JC133</strain>
    </source>
</reference>
<dbReference type="InterPro" id="IPR000522">
    <property type="entry name" value="ABC_transptr_permease_BtuC"/>
</dbReference>
<dbReference type="Pfam" id="PF01032">
    <property type="entry name" value="FecCD"/>
    <property type="match status" value="1"/>
</dbReference>
<evidence type="ECO:0008006" key="11">
    <source>
        <dbReference type="Google" id="ProtNLM"/>
    </source>
</evidence>
<dbReference type="Gene3D" id="1.10.3470.10">
    <property type="entry name" value="ABC transporter involved in vitamin B12 uptake, BtuC"/>
    <property type="match status" value="1"/>
</dbReference>
<keyword evidence="6 8" id="KW-1133">Transmembrane helix</keyword>